<dbReference type="AlphaFoldDB" id="A0A917Z987"/>
<feature type="signal peptide" evidence="3">
    <location>
        <begin position="1"/>
        <end position="20"/>
    </location>
</feature>
<keyword evidence="1" id="KW-0602">Photosynthesis</keyword>
<proteinExistence type="predicted"/>
<feature type="domain" description="Photosynthesis system II assembly factor Ycf48/Hcf136-like" evidence="4">
    <location>
        <begin position="76"/>
        <end position="126"/>
    </location>
</feature>
<evidence type="ECO:0000313" key="6">
    <source>
        <dbReference type="Proteomes" id="UP000599578"/>
    </source>
</evidence>
<dbReference type="InterPro" id="IPR015943">
    <property type="entry name" value="WD40/YVTN_repeat-like_dom_sf"/>
</dbReference>
<gene>
    <name evidence="5" type="ORF">GCM10011348_03700</name>
</gene>
<evidence type="ECO:0000256" key="3">
    <source>
        <dbReference type="SAM" id="SignalP"/>
    </source>
</evidence>
<accession>A0A917Z987</accession>
<evidence type="ECO:0000313" key="5">
    <source>
        <dbReference type="EMBL" id="GGO76453.1"/>
    </source>
</evidence>
<name>A0A917Z987_9GAMM</name>
<dbReference type="RefSeq" id="WP_188857672.1">
    <property type="nucleotide sequence ID" value="NZ_BMLT01000001.1"/>
</dbReference>
<dbReference type="InterPro" id="IPR028203">
    <property type="entry name" value="PSII_CF48-like_dom"/>
</dbReference>
<keyword evidence="6" id="KW-1185">Reference proteome</keyword>
<dbReference type="PANTHER" id="PTHR47199">
    <property type="entry name" value="PHOTOSYSTEM II STABILITY/ASSEMBLY FACTOR HCF136, CHLOROPLASTIC"/>
    <property type="match status" value="1"/>
</dbReference>
<feature type="chain" id="PRO_5037754979" description="Photosynthesis system II assembly factor Ycf48/Hcf136-like domain-containing protein" evidence="3">
    <location>
        <begin position="21"/>
        <end position="365"/>
    </location>
</feature>
<dbReference type="Pfam" id="PF14870">
    <property type="entry name" value="PSII_BNR"/>
    <property type="match status" value="1"/>
</dbReference>
<dbReference type="PANTHER" id="PTHR47199:SF2">
    <property type="entry name" value="PHOTOSYSTEM II STABILITY_ASSEMBLY FACTOR HCF136, CHLOROPLASTIC"/>
    <property type="match status" value="1"/>
</dbReference>
<dbReference type="Gene3D" id="2.130.10.10">
    <property type="entry name" value="YVTN repeat-like/Quinoprotein amine dehydrogenase"/>
    <property type="match status" value="2"/>
</dbReference>
<reference evidence="5 6" key="1">
    <citation type="journal article" date="2014" name="Int. J. Syst. Evol. Microbiol.">
        <title>Complete genome sequence of Corynebacterium casei LMG S-19264T (=DSM 44701T), isolated from a smear-ripened cheese.</title>
        <authorList>
            <consortium name="US DOE Joint Genome Institute (JGI-PGF)"/>
            <person name="Walter F."/>
            <person name="Albersmeier A."/>
            <person name="Kalinowski J."/>
            <person name="Ruckert C."/>
        </authorList>
    </citation>
    <scope>NUCLEOTIDE SEQUENCE [LARGE SCALE GENOMIC DNA]</scope>
    <source>
        <strain evidence="5 6">CGMCC 1.7286</strain>
    </source>
</reference>
<evidence type="ECO:0000256" key="2">
    <source>
        <dbReference type="ARBA" id="ARBA00023276"/>
    </source>
</evidence>
<comment type="caution">
    <text evidence="5">The sequence shown here is derived from an EMBL/GenBank/DDBJ whole genome shotgun (WGS) entry which is preliminary data.</text>
</comment>
<dbReference type="SUPFAM" id="SSF110296">
    <property type="entry name" value="Oligoxyloglucan reducing end-specific cellobiohydrolase"/>
    <property type="match status" value="1"/>
</dbReference>
<protein>
    <recommendedName>
        <fullName evidence="4">Photosynthesis system II assembly factor Ycf48/Hcf136-like domain-containing protein</fullName>
    </recommendedName>
</protein>
<keyword evidence="3" id="KW-0732">Signal</keyword>
<dbReference type="Proteomes" id="UP000599578">
    <property type="component" value="Unassembled WGS sequence"/>
</dbReference>
<dbReference type="EMBL" id="BMLT01000001">
    <property type="protein sequence ID" value="GGO76453.1"/>
    <property type="molecule type" value="Genomic_DNA"/>
</dbReference>
<dbReference type="GO" id="GO:0015979">
    <property type="term" value="P:photosynthesis"/>
    <property type="evidence" value="ECO:0007669"/>
    <property type="project" value="UniProtKB-KW"/>
</dbReference>
<evidence type="ECO:0000259" key="4">
    <source>
        <dbReference type="Pfam" id="PF14870"/>
    </source>
</evidence>
<keyword evidence="2" id="KW-0604">Photosystem II</keyword>
<organism evidence="5 6">
    <name type="scientific">Marinobacterium nitratireducens</name>
    <dbReference type="NCBI Taxonomy" id="518897"/>
    <lineage>
        <taxon>Bacteria</taxon>
        <taxon>Pseudomonadati</taxon>
        <taxon>Pseudomonadota</taxon>
        <taxon>Gammaproteobacteria</taxon>
        <taxon>Oceanospirillales</taxon>
        <taxon>Oceanospirillaceae</taxon>
        <taxon>Marinobacterium</taxon>
    </lineage>
</organism>
<evidence type="ECO:0000256" key="1">
    <source>
        <dbReference type="ARBA" id="ARBA00022531"/>
    </source>
</evidence>
<sequence length="365" mass="38425">MKFLYRASSLLLALCLPVVAAQVQAVRSDTVGKVLETPAMAVPQLESAVFIELARAGDRLVAVGERGLIALSDDQGESWRQASVPVSVSLTAVQFIDADHGWAVGHGGVVLATQDGGEHWQVRLTGIEAARLELDAARAAQPGATDTRAADLRVQLAERLLAEGPDKPFLALHFSDAGHGLVVGAFGLAFRTEDGGHSWRSAVGQIENPYGMHIYAIAREGHTWYLGGEQGFLARADNGRDFRQLESPYEGTYFTLQARAGGGLLLAGMKGHAFVSSDRGESFAPLASRAGASFSDSIALPGGDALLSNQAGMLFRLTAAGHLAPFAQPLRRPVSGLTQAPDGGLVFAGFTGLFRLAPNDITASE</sequence>
<dbReference type="GO" id="GO:0009523">
    <property type="term" value="C:photosystem II"/>
    <property type="evidence" value="ECO:0007669"/>
    <property type="project" value="UniProtKB-KW"/>
</dbReference>